<name>A0A5B7JID0_PORTR</name>
<accession>A0A5B7JID0</accession>
<organism evidence="2 3">
    <name type="scientific">Portunus trituberculatus</name>
    <name type="common">Swimming crab</name>
    <name type="synonym">Neptunus trituberculatus</name>
    <dbReference type="NCBI Taxonomy" id="210409"/>
    <lineage>
        <taxon>Eukaryota</taxon>
        <taxon>Metazoa</taxon>
        <taxon>Ecdysozoa</taxon>
        <taxon>Arthropoda</taxon>
        <taxon>Crustacea</taxon>
        <taxon>Multicrustacea</taxon>
        <taxon>Malacostraca</taxon>
        <taxon>Eumalacostraca</taxon>
        <taxon>Eucarida</taxon>
        <taxon>Decapoda</taxon>
        <taxon>Pleocyemata</taxon>
        <taxon>Brachyura</taxon>
        <taxon>Eubrachyura</taxon>
        <taxon>Portunoidea</taxon>
        <taxon>Portunidae</taxon>
        <taxon>Portuninae</taxon>
        <taxon>Portunus</taxon>
    </lineage>
</organism>
<sequence>MGRTVSAAFTAHPKDMVVKTMAIFGARICPTAPGPGVVSSRRDAGTQGYTVQTESDTRHFVDRRTFPR</sequence>
<feature type="region of interest" description="Disordered" evidence="1">
    <location>
        <begin position="36"/>
        <end position="68"/>
    </location>
</feature>
<dbReference type="EMBL" id="VSRR010103921">
    <property type="protein sequence ID" value="MPC95902.1"/>
    <property type="molecule type" value="Genomic_DNA"/>
</dbReference>
<evidence type="ECO:0000313" key="2">
    <source>
        <dbReference type="EMBL" id="MPC95902.1"/>
    </source>
</evidence>
<comment type="caution">
    <text evidence="2">The sequence shown here is derived from an EMBL/GenBank/DDBJ whole genome shotgun (WGS) entry which is preliminary data.</text>
</comment>
<protein>
    <submittedName>
        <fullName evidence="2">Uncharacterized protein</fullName>
    </submittedName>
</protein>
<evidence type="ECO:0000256" key="1">
    <source>
        <dbReference type="SAM" id="MobiDB-lite"/>
    </source>
</evidence>
<evidence type="ECO:0000313" key="3">
    <source>
        <dbReference type="Proteomes" id="UP000324222"/>
    </source>
</evidence>
<dbReference type="AlphaFoldDB" id="A0A5B7JID0"/>
<reference evidence="2 3" key="1">
    <citation type="submission" date="2019-05" db="EMBL/GenBank/DDBJ databases">
        <title>Another draft genome of Portunus trituberculatus and its Hox gene families provides insights of decapod evolution.</title>
        <authorList>
            <person name="Jeong J.-H."/>
            <person name="Song I."/>
            <person name="Kim S."/>
            <person name="Choi T."/>
            <person name="Kim D."/>
            <person name="Ryu S."/>
            <person name="Kim W."/>
        </authorList>
    </citation>
    <scope>NUCLEOTIDE SEQUENCE [LARGE SCALE GENOMIC DNA]</scope>
    <source>
        <tissue evidence="2">Muscle</tissue>
    </source>
</reference>
<dbReference type="Proteomes" id="UP000324222">
    <property type="component" value="Unassembled WGS sequence"/>
</dbReference>
<feature type="compositionally biased region" description="Basic and acidic residues" evidence="1">
    <location>
        <begin position="55"/>
        <end position="68"/>
    </location>
</feature>
<keyword evidence="3" id="KW-1185">Reference proteome</keyword>
<proteinExistence type="predicted"/>
<gene>
    <name evidence="2" type="ORF">E2C01_091131</name>
</gene>